<reference evidence="4" key="1">
    <citation type="submission" date="2017-01" db="EMBL/GenBank/DDBJ databases">
        <authorList>
            <person name="Varghese N."/>
            <person name="Submissions S."/>
        </authorList>
    </citation>
    <scope>NUCLEOTIDE SEQUENCE [LARGE SCALE GENOMIC DNA]</scope>
    <source>
        <strain evidence="4">DSM 45196</strain>
    </source>
</reference>
<keyword evidence="1" id="KW-0547">Nucleotide-binding</keyword>
<proteinExistence type="predicted"/>
<keyword evidence="1" id="KW-0067">ATP-binding</keyword>
<dbReference type="Gene3D" id="3.30.470.20">
    <property type="entry name" value="ATP-grasp fold, B domain"/>
    <property type="match status" value="1"/>
</dbReference>
<dbReference type="GO" id="GO:0005524">
    <property type="term" value="F:ATP binding"/>
    <property type="evidence" value="ECO:0007669"/>
    <property type="project" value="UniProtKB-UniRule"/>
</dbReference>
<sequence length="248" mass="28967">MPIRRVQGKMRKTKAIQTHPLLRKHIPASQWLNAKSLREMLQQHPVVFVKPDTGSGGKGIIRIRRLPDQRFQICTSRNCKNVKFHELLPAIRKQMRSSPYMIQQGVHLARYNGQAIDFRIIMQKPRNRWQISGKVVRVAAPGRFLTNYHQGGRAAPVERVLQRVLTRKSEASRIDQQLNILSHTTAEVLDRHFPGIRVLGLDIALDRSKRLWILEANTNPGTMLFKQLPDKSMLRRIQRNRQYMYRVY</sequence>
<dbReference type="InterPro" id="IPR026838">
    <property type="entry name" value="YheC/D"/>
</dbReference>
<dbReference type="InterPro" id="IPR011761">
    <property type="entry name" value="ATP-grasp"/>
</dbReference>
<dbReference type="Pfam" id="PF14398">
    <property type="entry name" value="ATPgrasp_YheCD"/>
    <property type="match status" value="1"/>
</dbReference>
<gene>
    <name evidence="3" type="ORF">SAMN05421790_106145</name>
</gene>
<evidence type="ECO:0000313" key="3">
    <source>
        <dbReference type="EMBL" id="SIS86316.1"/>
    </source>
</evidence>
<name>A0A1N7MJI7_9BACL</name>
<evidence type="ECO:0000259" key="2">
    <source>
        <dbReference type="PROSITE" id="PS50975"/>
    </source>
</evidence>
<feature type="domain" description="ATP-grasp" evidence="2">
    <location>
        <begin position="18"/>
        <end position="248"/>
    </location>
</feature>
<keyword evidence="4" id="KW-1185">Reference proteome</keyword>
<dbReference type="PROSITE" id="PS50975">
    <property type="entry name" value="ATP_GRASP"/>
    <property type="match status" value="1"/>
</dbReference>
<dbReference type="AlphaFoldDB" id="A0A1N7MJI7"/>
<dbReference type="SUPFAM" id="SSF56059">
    <property type="entry name" value="Glutathione synthetase ATP-binding domain-like"/>
    <property type="match status" value="1"/>
</dbReference>
<dbReference type="Proteomes" id="UP000186795">
    <property type="component" value="Unassembled WGS sequence"/>
</dbReference>
<evidence type="ECO:0000313" key="4">
    <source>
        <dbReference type="Proteomes" id="UP000186795"/>
    </source>
</evidence>
<organism evidence="3 4">
    <name type="scientific">Kroppenstedtia eburnea</name>
    <dbReference type="NCBI Taxonomy" id="714067"/>
    <lineage>
        <taxon>Bacteria</taxon>
        <taxon>Bacillati</taxon>
        <taxon>Bacillota</taxon>
        <taxon>Bacilli</taxon>
        <taxon>Bacillales</taxon>
        <taxon>Thermoactinomycetaceae</taxon>
        <taxon>Kroppenstedtia</taxon>
    </lineage>
</organism>
<dbReference type="GO" id="GO:0005737">
    <property type="term" value="C:cytoplasm"/>
    <property type="evidence" value="ECO:0007669"/>
    <property type="project" value="TreeGrafter"/>
</dbReference>
<dbReference type="PANTHER" id="PTHR21621">
    <property type="entry name" value="RIBOSOMAL PROTEIN S6 MODIFICATION PROTEIN"/>
    <property type="match status" value="1"/>
</dbReference>
<dbReference type="PANTHER" id="PTHR21621:SF0">
    <property type="entry name" value="BETA-CITRYLGLUTAMATE SYNTHASE B-RELATED"/>
    <property type="match status" value="1"/>
</dbReference>
<dbReference type="OrthoDB" id="7869153at2"/>
<dbReference type="EMBL" id="FTOD01000006">
    <property type="protein sequence ID" value="SIS86316.1"/>
    <property type="molecule type" value="Genomic_DNA"/>
</dbReference>
<dbReference type="GO" id="GO:0018169">
    <property type="term" value="F:ribosomal S6-glutamic acid ligase activity"/>
    <property type="evidence" value="ECO:0007669"/>
    <property type="project" value="TreeGrafter"/>
</dbReference>
<dbReference type="GO" id="GO:0009432">
    <property type="term" value="P:SOS response"/>
    <property type="evidence" value="ECO:0007669"/>
    <property type="project" value="TreeGrafter"/>
</dbReference>
<protein>
    <submittedName>
        <fullName evidence="3">YheC/D like ATP-grasp</fullName>
    </submittedName>
</protein>
<evidence type="ECO:0000256" key="1">
    <source>
        <dbReference type="PROSITE-ProRule" id="PRU00409"/>
    </source>
</evidence>
<dbReference type="GO" id="GO:0046872">
    <property type="term" value="F:metal ion binding"/>
    <property type="evidence" value="ECO:0007669"/>
    <property type="project" value="InterPro"/>
</dbReference>
<accession>A0A1N7MJI7</accession>
<dbReference type="RefSeq" id="WP_076525098.1">
    <property type="nucleotide sequence ID" value="NZ_CP048103.1"/>
</dbReference>